<evidence type="ECO:0000256" key="1">
    <source>
        <dbReference type="PROSITE-ProRule" id="PRU00047"/>
    </source>
</evidence>
<gene>
    <name evidence="3" type="ORF">PVK06_004771</name>
</gene>
<organism evidence="3 4">
    <name type="scientific">Gossypium arboreum</name>
    <name type="common">Tree cotton</name>
    <name type="synonym">Gossypium nanking</name>
    <dbReference type="NCBI Taxonomy" id="29729"/>
    <lineage>
        <taxon>Eukaryota</taxon>
        <taxon>Viridiplantae</taxon>
        <taxon>Streptophyta</taxon>
        <taxon>Embryophyta</taxon>
        <taxon>Tracheophyta</taxon>
        <taxon>Spermatophyta</taxon>
        <taxon>Magnoliopsida</taxon>
        <taxon>eudicotyledons</taxon>
        <taxon>Gunneridae</taxon>
        <taxon>Pentapetalae</taxon>
        <taxon>rosids</taxon>
        <taxon>malvids</taxon>
        <taxon>Malvales</taxon>
        <taxon>Malvaceae</taxon>
        <taxon>Malvoideae</taxon>
        <taxon>Gossypium</taxon>
    </lineage>
</organism>
<evidence type="ECO:0000313" key="3">
    <source>
        <dbReference type="EMBL" id="KAK5842418.1"/>
    </source>
</evidence>
<dbReference type="InterPro" id="IPR001878">
    <property type="entry name" value="Znf_CCHC"/>
</dbReference>
<dbReference type="PROSITE" id="PS50158">
    <property type="entry name" value="ZF_CCHC"/>
    <property type="match status" value="1"/>
</dbReference>
<reference evidence="3 4" key="1">
    <citation type="submission" date="2023-03" db="EMBL/GenBank/DDBJ databases">
        <title>WGS of Gossypium arboreum.</title>
        <authorList>
            <person name="Yu D."/>
        </authorList>
    </citation>
    <scope>NUCLEOTIDE SEQUENCE [LARGE SCALE GENOMIC DNA]</scope>
    <source>
        <tissue evidence="3">Leaf</tissue>
    </source>
</reference>
<evidence type="ECO:0000259" key="2">
    <source>
        <dbReference type="PROSITE" id="PS50158"/>
    </source>
</evidence>
<proteinExistence type="predicted"/>
<name>A0ABR0QTY3_GOSAR</name>
<dbReference type="Proteomes" id="UP001358586">
    <property type="component" value="Chromosome 2"/>
</dbReference>
<feature type="domain" description="CCHC-type" evidence="2">
    <location>
        <begin position="52"/>
        <end position="66"/>
    </location>
</feature>
<keyword evidence="1" id="KW-0863">Zinc-finger</keyword>
<dbReference type="Pfam" id="PF14392">
    <property type="entry name" value="zf-CCHC_4"/>
    <property type="match status" value="1"/>
</dbReference>
<keyword evidence="4" id="KW-1185">Reference proteome</keyword>
<keyword evidence="1" id="KW-0862">Zinc</keyword>
<protein>
    <recommendedName>
        <fullName evidence="2">CCHC-type domain-containing protein</fullName>
    </recommendedName>
</protein>
<comment type="caution">
    <text evidence="3">The sequence shown here is derived from an EMBL/GenBank/DDBJ whole genome shotgun (WGS) entry which is preliminary data.</text>
</comment>
<dbReference type="InterPro" id="IPR025836">
    <property type="entry name" value="Zn_knuckle_CX2CX4HX4C"/>
</dbReference>
<keyword evidence="1" id="KW-0479">Metal-binding</keyword>
<evidence type="ECO:0000313" key="4">
    <source>
        <dbReference type="Proteomes" id="UP001358586"/>
    </source>
</evidence>
<sequence length="232" mass="26241">MILQYRLGGTRSICVFVFDGCIYPIETQEENLDWERYDYLCPIKYEKLNLFCFICGRLGHGESYCPYRLGIEPSKIIFGWDLSLRAVPKRRAMVVSRWLREADGSQYKTVNLESPNQSILLNEGKDIGQILGENMGNQMSYSNINQLGSNQQIFPNMKSQRSTWSKGGMHIDGLEYGPMELVSEKENDPITALEGKKRQRIVEGPLVIVGSNVGNSSLILSASSDDQSNRVQ</sequence>
<dbReference type="EMBL" id="JARKNE010000002">
    <property type="protein sequence ID" value="KAK5842418.1"/>
    <property type="molecule type" value="Genomic_DNA"/>
</dbReference>
<accession>A0ABR0QTY3</accession>